<dbReference type="Proteomes" id="UP000005408">
    <property type="component" value="Unassembled WGS sequence"/>
</dbReference>
<dbReference type="OrthoDB" id="207084at2759"/>
<dbReference type="InterPro" id="IPR021846">
    <property type="entry name" value="NFACT-C"/>
</dbReference>
<evidence type="ECO:0000313" key="11">
    <source>
        <dbReference type="EnsemblMetazoa" id="G11405.4:cds"/>
    </source>
</evidence>
<protein>
    <recommendedName>
        <fullName evidence="13">Nuclear export mediator factor NEMF</fullName>
    </recommendedName>
</protein>
<dbReference type="GO" id="GO:0005737">
    <property type="term" value="C:cytoplasm"/>
    <property type="evidence" value="ECO:0007669"/>
    <property type="project" value="UniProtKB-SubCell"/>
</dbReference>
<feature type="compositionally biased region" description="Basic and acidic residues" evidence="8">
    <location>
        <begin position="767"/>
        <end position="780"/>
    </location>
</feature>
<dbReference type="EnsemblMetazoa" id="G11405.3">
    <property type="protein sequence ID" value="G11405.3:cds"/>
    <property type="gene ID" value="G11405"/>
</dbReference>
<proteinExistence type="inferred from homology"/>
<feature type="compositionally biased region" description="Polar residues" evidence="8">
    <location>
        <begin position="661"/>
        <end position="676"/>
    </location>
</feature>
<feature type="compositionally biased region" description="Basic residues" evidence="8">
    <location>
        <begin position="789"/>
        <end position="800"/>
    </location>
</feature>
<dbReference type="Pfam" id="PF11923">
    <property type="entry name" value="NFACT-C"/>
    <property type="match status" value="1"/>
</dbReference>
<organism evidence="11 12">
    <name type="scientific">Magallana gigas</name>
    <name type="common">Pacific oyster</name>
    <name type="synonym">Crassostrea gigas</name>
    <dbReference type="NCBI Taxonomy" id="29159"/>
    <lineage>
        <taxon>Eukaryota</taxon>
        <taxon>Metazoa</taxon>
        <taxon>Spiralia</taxon>
        <taxon>Lophotrochozoa</taxon>
        <taxon>Mollusca</taxon>
        <taxon>Bivalvia</taxon>
        <taxon>Autobranchia</taxon>
        <taxon>Pteriomorphia</taxon>
        <taxon>Ostreida</taxon>
        <taxon>Ostreoidea</taxon>
        <taxon>Ostreidae</taxon>
        <taxon>Magallana</taxon>
    </lineage>
</organism>
<dbReference type="GO" id="GO:1990116">
    <property type="term" value="P:ribosome-associated ubiquitin-dependent protein catabolic process"/>
    <property type="evidence" value="ECO:0007669"/>
    <property type="project" value="TreeGrafter"/>
</dbReference>
<sequence length="1086" mass="122353">MKSRFSTVDIAVVIKELKRFYGMRVVNVYDVDSKTYLIKLGKPDDKAVILIESGIRIHGTEYDWPKNMAPSGFSMKLRKHIKGRRLENINQLGMDRIVDLQFGSGEAAYHVILELYDRGNVVLTDFEFTILNILRPRTDTCQDVKFAVRETYPVSAAKQHSVPSSEKLREVILAAKVGDVLKKVLLPHLDYGPAVTEHCLQCIGFPENVKVGKGFSVTEDMDKLTSAIELAESLLKTLSEEPCQGVIVQKKEKRAAVKEGENAELLTYEEFHPMLFKQFENKPHSIFDNFNKSVDEFFSQIESQKLDMKALQQEKSALKKLDNIKKDHEKRIEGLQKEQETDINKGRLIELNLPLVDQALLIVRSALANQIDWTEIENLVHEAQLQGDPVASCITGLKLDSNMITLLLRDPYRYSDDEYDDDDDDDDVLKPTKVDIDISMSAYGNSRKFFDKKKTAAKKEQKTIDASAKALKSAERKTKETLKEVATAATINKARKTYWFEKFLWFITSENYLVIGGRDQQQNEMIVKRYLRPGDLYVHADLHGASSCVLKNPSGEPVPPKSLNEAGTMAICNSVAWDAKVVTSAWWVYHDQVSKTAPSGEYLTTGSFMIRGKKNYLPPTHLVYGFGLLFKLEDDSIERHKGERKVHGVDDDTMSVTDSVATESDLTADTNSVTIDTDSDSDSENDSKSENNEDNERLQESDSENNKSESKNDNGDGVQGINAEKTDESDKEEVSFPDTSISLQHVKGDKFELQRERSSTSGSVEEPQIKETTAEQDGKTGGRGAKLSAKQRREMKKVKKSQNQQTDSNADEEDRVSWLHQDKDKPPVKDARENQSKQKPKQEDPDDEESVDKQPQIQFKRGQRNKLKKIKEKYGDQDEEERQLRMEILASAGSKKEEKKKKKGKKGQSQGQQKSGRPVSGKQQLQQQGGTGQAKSVELILKPTAEIIIDDADIEEKEKIPVVTVKQEAQNDSDDEKQEEDLKPDDVMMLDSLTGCPVAEDELLYAIPVCAPYSTMLNYKFKVKLMPGSTKRGKAAKLALNMFAHEKSTTPRERDLVRILKDADTSRNIPGKVKVSAPNLHKAKGK</sequence>
<dbReference type="AlphaFoldDB" id="A0A8W8HXJ0"/>
<feature type="compositionally biased region" description="Basic residues" evidence="8">
    <location>
        <begin position="861"/>
        <end position="871"/>
    </location>
</feature>
<dbReference type="PANTHER" id="PTHR15239">
    <property type="entry name" value="NUCLEAR EXPORT MEDIATOR FACTOR NEMF"/>
    <property type="match status" value="1"/>
</dbReference>
<feature type="coiled-coil region" evidence="7">
    <location>
        <begin position="294"/>
        <end position="345"/>
    </location>
</feature>
<reference evidence="11" key="1">
    <citation type="submission" date="2022-08" db="UniProtKB">
        <authorList>
            <consortium name="EnsemblMetazoa"/>
        </authorList>
    </citation>
    <scope>IDENTIFICATION</scope>
    <source>
        <strain evidence="11">05x7-T-G4-1.051#20</strain>
    </source>
</reference>
<evidence type="ECO:0000259" key="9">
    <source>
        <dbReference type="Pfam" id="PF05670"/>
    </source>
</evidence>
<dbReference type="Pfam" id="PF05833">
    <property type="entry name" value="NFACT_N"/>
    <property type="match status" value="1"/>
</dbReference>
<evidence type="ECO:0000256" key="1">
    <source>
        <dbReference type="ARBA" id="ARBA00004123"/>
    </source>
</evidence>
<feature type="region of interest" description="Disordered" evidence="8">
    <location>
        <begin position="959"/>
        <end position="983"/>
    </location>
</feature>
<keyword evidence="5 7" id="KW-0175">Coiled coil</keyword>
<dbReference type="InterPro" id="IPR008532">
    <property type="entry name" value="NFACT_RNA-bd"/>
</dbReference>
<feature type="domain" description="NFACT RNA-binding" evidence="9">
    <location>
        <begin position="502"/>
        <end position="612"/>
    </location>
</feature>
<keyword evidence="4" id="KW-0963">Cytoplasm</keyword>
<feature type="region of interest" description="Disordered" evidence="8">
    <location>
        <begin position="642"/>
        <end position="937"/>
    </location>
</feature>
<evidence type="ECO:0000256" key="7">
    <source>
        <dbReference type="SAM" id="Coils"/>
    </source>
</evidence>
<dbReference type="EnsemblMetazoa" id="G11405.4">
    <property type="protein sequence ID" value="G11405.4:cds"/>
    <property type="gene ID" value="G11405"/>
</dbReference>
<evidence type="ECO:0000256" key="2">
    <source>
        <dbReference type="ARBA" id="ARBA00004496"/>
    </source>
</evidence>
<dbReference type="GO" id="GO:0000049">
    <property type="term" value="F:tRNA binding"/>
    <property type="evidence" value="ECO:0007669"/>
    <property type="project" value="TreeGrafter"/>
</dbReference>
<evidence type="ECO:0000259" key="10">
    <source>
        <dbReference type="Pfam" id="PF11923"/>
    </source>
</evidence>
<feature type="compositionally biased region" description="Basic and acidic residues" evidence="8">
    <location>
        <begin position="815"/>
        <end position="843"/>
    </location>
</feature>
<comment type="similarity">
    <text evidence="3">Belongs to the NEMF family.</text>
</comment>
<keyword evidence="12" id="KW-1185">Reference proteome</keyword>
<dbReference type="GO" id="GO:0005634">
    <property type="term" value="C:nucleus"/>
    <property type="evidence" value="ECO:0007669"/>
    <property type="project" value="UniProtKB-SubCell"/>
</dbReference>
<dbReference type="GO" id="GO:0072344">
    <property type="term" value="P:rescue of stalled ribosome"/>
    <property type="evidence" value="ECO:0007669"/>
    <property type="project" value="TreeGrafter"/>
</dbReference>
<dbReference type="FunFam" id="2.30.310.10:FF:000001">
    <property type="entry name" value="Nuclear export mediator factor Nemf"/>
    <property type="match status" value="1"/>
</dbReference>
<evidence type="ECO:0000256" key="3">
    <source>
        <dbReference type="ARBA" id="ARBA00008318"/>
    </source>
</evidence>
<feature type="compositionally biased region" description="Low complexity" evidence="8">
    <location>
        <begin position="907"/>
        <end position="928"/>
    </location>
</feature>
<evidence type="ECO:0000256" key="5">
    <source>
        <dbReference type="ARBA" id="ARBA00023054"/>
    </source>
</evidence>
<dbReference type="GO" id="GO:1990112">
    <property type="term" value="C:RQC complex"/>
    <property type="evidence" value="ECO:0007669"/>
    <property type="project" value="TreeGrafter"/>
</dbReference>
<feature type="compositionally biased region" description="Basic and acidic residues" evidence="8">
    <location>
        <begin position="685"/>
        <end position="714"/>
    </location>
</feature>
<feature type="compositionally biased region" description="Basic and acidic residues" evidence="8">
    <location>
        <begin position="724"/>
        <end position="734"/>
    </location>
</feature>
<evidence type="ECO:0000256" key="4">
    <source>
        <dbReference type="ARBA" id="ARBA00022490"/>
    </source>
</evidence>
<keyword evidence="6" id="KW-0539">Nucleus</keyword>
<evidence type="ECO:0000313" key="12">
    <source>
        <dbReference type="Proteomes" id="UP000005408"/>
    </source>
</evidence>
<accession>A0A8W8HXJ0</accession>
<feature type="compositionally biased region" description="Basic and acidic residues" evidence="8">
    <location>
        <begin position="746"/>
        <end position="758"/>
    </location>
</feature>
<dbReference type="Pfam" id="PF05670">
    <property type="entry name" value="NFACT-R_1"/>
    <property type="match status" value="1"/>
</dbReference>
<evidence type="ECO:0000256" key="8">
    <source>
        <dbReference type="SAM" id="MobiDB-lite"/>
    </source>
</evidence>
<dbReference type="NCBIfam" id="NF041120">
    <property type="entry name" value="RqcH_arch"/>
    <property type="match status" value="1"/>
</dbReference>
<evidence type="ECO:0008006" key="13">
    <source>
        <dbReference type="Google" id="ProtNLM"/>
    </source>
</evidence>
<dbReference type="PANTHER" id="PTHR15239:SF6">
    <property type="entry name" value="RIBOSOME QUALITY CONTROL COMPLEX SUBUNIT NEMF"/>
    <property type="match status" value="1"/>
</dbReference>
<feature type="domain" description="NFACT protein C-terminal" evidence="10">
    <location>
        <begin position="986"/>
        <end position="1076"/>
    </location>
</feature>
<comment type="subcellular location">
    <subcellularLocation>
        <location evidence="2">Cytoplasm</location>
    </subcellularLocation>
    <subcellularLocation>
        <location evidence="1">Nucleus</location>
    </subcellularLocation>
</comment>
<dbReference type="GO" id="GO:0043023">
    <property type="term" value="F:ribosomal large subunit binding"/>
    <property type="evidence" value="ECO:0007669"/>
    <property type="project" value="TreeGrafter"/>
</dbReference>
<dbReference type="InterPro" id="IPR051608">
    <property type="entry name" value="RQC_Subunit_NEMF"/>
</dbReference>
<name>A0A8W8HXJ0_MAGGI</name>
<evidence type="ECO:0000256" key="6">
    <source>
        <dbReference type="ARBA" id="ARBA00023242"/>
    </source>
</evidence>
<dbReference type="OMA" id="MFLEFFA"/>
<dbReference type="Gene3D" id="2.30.310.10">
    <property type="entry name" value="ibrinogen binding protein from staphylococcus aureus domain"/>
    <property type="match status" value="1"/>
</dbReference>
<dbReference type="EnsemblMetazoa" id="G11405.2">
    <property type="protein sequence ID" value="G11405.2:cds"/>
    <property type="gene ID" value="G11405"/>
</dbReference>